<dbReference type="PANTHER" id="PTHR42915:SF1">
    <property type="entry name" value="PEPTIDOGLYCAN BETA-N-ACETYLMURAMIDASE NAMZ"/>
    <property type="match status" value="1"/>
</dbReference>
<evidence type="ECO:0000259" key="2">
    <source>
        <dbReference type="Pfam" id="PF07075"/>
    </source>
</evidence>
<evidence type="ECO:0008006" key="5">
    <source>
        <dbReference type="Google" id="ProtNLM"/>
    </source>
</evidence>
<dbReference type="PIRSF" id="PIRSF016719">
    <property type="entry name" value="UCP016719"/>
    <property type="match status" value="1"/>
</dbReference>
<gene>
    <name evidence="4" type="ORF">METZ01_LOCUS197166</name>
</gene>
<dbReference type="InterPro" id="IPR048502">
    <property type="entry name" value="NamZ_N"/>
</dbReference>
<organism evidence="4">
    <name type="scientific">marine metagenome</name>
    <dbReference type="NCBI Taxonomy" id="408172"/>
    <lineage>
        <taxon>unclassified sequences</taxon>
        <taxon>metagenomes</taxon>
        <taxon>ecological metagenomes</taxon>
    </lineage>
</organism>
<feature type="domain" description="Peptidoglycan beta-N-acetylmuramidase NamZ N-terminal" evidence="2">
    <location>
        <begin position="51"/>
        <end position="254"/>
    </location>
</feature>
<sequence length="399" mass="44570">MVSQSEHPSIHQLQSEHFKTKPSPPVDKVHVLTGLDVLLDKKMDLIQGRSVALVTNHTGIDKLGIPNYKHFIFMDDVDLKVIFSPEHGLFGEAGAGEKVTYSDKKLGLPRMISLYGGTRKPTAEMLSGVNLIIYDVQDIGTRFYTYITTLGLVMETAGELGIPILVLDRPNPIRGDVVEGPTLNFEFKSFVGYYPISIRYGGTVGDLAKKIVKQNWISTIPELTVIPLEGWDNHLWFDETDLTWTSPSPNMPNLETAIIYPGMCLIEGTNISEGRGTANPFKWFGAPWIDGRKLAKALNKFNLPGVVFVPITFTPVSIPGKAVNPKFENQKCSGVEVRVVDRNAYRSVDTGVLTLFTLYNMAPEKFEFREKHLNRLWGSNELHTAMKNGTVPLDFIQNY</sequence>
<evidence type="ECO:0000259" key="3">
    <source>
        <dbReference type="Pfam" id="PF20732"/>
    </source>
</evidence>
<evidence type="ECO:0000313" key="4">
    <source>
        <dbReference type="EMBL" id="SVB44312.1"/>
    </source>
</evidence>
<dbReference type="EMBL" id="UINC01042116">
    <property type="protein sequence ID" value="SVB44312.1"/>
    <property type="molecule type" value="Genomic_DNA"/>
</dbReference>
<feature type="compositionally biased region" description="Polar residues" evidence="1">
    <location>
        <begin position="1"/>
        <end position="13"/>
    </location>
</feature>
<reference evidence="4" key="1">
    <citation type="submission" date="2018-05" db="EMBL/GenBank/DDBJ databases">
        <authorList>
            <person name="Lanie J.A."/>
            <person name="Ng W.-L."/>
            <person name="Kazmierczak K.M."/>
            <person name="Andrzejewski T.M."/>
            <person name="Davidsen T.M."/>
            <person name="Wayne K.J."/>
            <person name="Tettelin H."/>
            <person name="Glass J.I."/>
            <person name="Rusch D."/>
            <person name="Podicherti R."/>
            <person name="Tsui H.-C.T."/>
            <person name="Winkler M.E."/>
        </authorList>
    </citation>
    <scope>NUCLEOTIDE SEQUENCE</scope>
</reference>
<dbReference type="AlphaFoldDB" id="A0A382E1R4"/>
<dbReference type="InterPro" id="IPR048503">
    <property type="entry name" value="NamZ_C"/>
</dbReference>
<dbReference type="Pfam" id="PF07075">
    <property type="entry name" value="NamZ_N"/>
    <property type="match status" value="1"/>
</dbReference>
<evidence type="ECO:0000256" key="1">
    <source>
        <dbReference type="SAM" id="MobiDB-lite"/>
    </source>
</evidence>
<dbReference type="Gene3D" id="3.90.1150.140">
    <property type="match status" value="1"/>
</dbReference>
<accession>A0A382E1R4</accession>
<dbReference type="PANTHER" id="PTHR42915">
    <property type="entry name" value="HYPOTHETICAL 460 KDA PROTEIN IN FEUA-SIGW INTERGENIC REGION [PRECURSOR]"/>
    <property type="match status" value="1"/>
</dbReference>
<feature type="domain" description="Peptidoglycan beta-N-acetylmuramidase NamZ C-terminal" evidence="3">
    <location>
        <begin position="259"/>
        <end position="396"/>
    </location>
</feature>
<dbReference type="Gene3D" id="3.40.50.12170">
    <property type="entry name" value="Uncharacterised protein PF07075, DUF1343"/>
    <property type="match status" value="1"/>
</dbReference>
<feature type="region of interest" description="Disordered" evidence="1">
    <location>
        <begin position="1"/>
        <end position="25"/>
    </location>
</feature>
<dbReference type="Pfam" id="PF20732">
    <property type="entry name" value="NamZ_C"/>
    <property type="match status" value="1"/>
</dbReference>
<name>A0A382E1R4_9ZZZZ</name>
<dbReference type="InterPro" id="IPR008302">
    <property type="entry name" value="NamZ"/>
</dbReference>
<protein>
    <recommendedName>
        <fullName evidence="5">DUF1343 domain-containing protein</fullName>
    </recommendedName>
</protein>
<dbReference type="GO" id="GO:0033922">
    <property type="term" value="F:peptidoglycan beta-N-acetylmuramidase activity"/>
    <property type="evidence" value="ECO:0007669"/>
    <property type="project" value="InterPro"/>
</dbReference>
<proteinExistence type="predicted"/>